<protein>
    <submittedName>
        <fullName evidence="2">Uncharacterized protein</fullName>
    </submittedName>
</protein>
<gene>
    <name evidence="2" type="ORF">RJ641_012789</name>
</gene>
<dbReference type="PANTHER" id="PTHR36761">
    <property type="entry name" value="ORF03 PROTEIN"/>
    <property type="match status" value="1"/>
</dbReference>
<reference evidence="2 3" key="1">
    <citation type="submission" date="2023-12" db="EMBL/GenBank/DDBJ databases">
        <title>A high-quality genome assembly for Dillenia turbinata (Dilleniales).</title>
        <authorList>
            <person name="Chanderbali A."/>
        </authorList>
    </citation>
    <scope>NUCLEOTIDE SEQUENCE [LARGE SCALE GENOMIC DNA]</scope>
    <source>
        <strain evidence="2">LSX21</strain>
        <tissue evidence="2">Leaf</tissue>
    </source>
</reference>
<dbReference type="EMBL" id="JBAMMX010000019">
    <property type="protein sequence ID" value="KAK6922282.1"/>
    <property type="molecule type" value="Genomic_DNA"/>
</dbReference>
<keyword evidence="1" id="KW-0812">Transmembrane</keyword>
<accession>A0AAN8V400</accession>
<feature type="transmembrane region" description="Helical" evidence="1">
    <location>
        <begin position="84"/>
        <end position="103"/>
    </location>
</feature>
<keyword evidence="1" id="KW-0472">Membrane</keyword>
<name>A0AAN8V400_9MAGN</name>
<evidence type="ECO:0000313" key="3">
    <source>
        <dbReference type="Proteomes" id="UP001370490"/>
    </source>
</evidence>
<sequence length="105" mass="11946">MRIGTGMAFIPNLTNLCFVRISFWVVLGTSFPCNIFNYAATWTDKYKDRGQTRSGSTTNQLPSSRDFLGDFLVWRPPVGLEKSPAFWVFLTFWICLVGTALIIQQ</sequence>
<evidence type="ECO:0000256" key="1">
    <source>
        <dbReference type="SAM" id="Phobius"/>
    </source>
</evidence>
<dbReference type="AlphaFoldDB" id="A0AAN8V400"/>
<feature type="transmembrane region" description="Helical" evidence="1">
    <location>
        <begin position="21"/>
        <end position="40"/>
    </location>
</feature>
<proteinExistence type="predicted"/>
<keyword evidence="1" id="KW-1133">Transmembrane helix</keyword>
<keyword evidence="3" id="KW-1185">Reference proteome</keyword>
<evidence type="ECO:0000313" key="2">
    <source>
        <dbReference type="EMBL" id="KAK6922282.1"/>
    </source>
</evidence>
<dbReference type="GO" id="GO:0009535">
    <property type="term" value="C:chloroplast thylakoid membrane"/>
    <property type="evidence" value="ECO:0007669"/>
    <property type="project" value="TreeGrafter"/>
</dbReference>
<dbReference type="Proteomes" id="UP001370490">
    <property type="component" value="Unassembled WGS sequence"/>
</dbReference>
<organism evidence="2 3">
    <name type="scientific">Dillenia turbinata</name>
    <dbReference type="NCBI Taxonomy" id="194707"/>
    <lineage>
        <taxon>Eukaryota</taxon>
        <taxon>Viridiplantae</taxon>
        <taxon>Streptophyta</taxon>
        <taxon>Embryophyta</taxon>
        <taxon>Tracheophyta</taxon>
        <taxon>Spermatophyta</taxon>
        <taxon>Magnoliopsida</taxon>
        <taxon>eudicotyledons</taxon>
        <taxon>Gunneridae</taxon>
        <taxon>Pentapetalae</taxon>
        <taxon>Dilleniales</taxon>
        <taxon>Dilleniaceae</taxon>
        <taxon>Dillenia</taxon>
    </lineage>
</organism>
<comment type="caution">
    <text evidence="2">The sequence shown here is derived from an EMBL/GenBank/DDBJ whole genome shotgun (WGS) entry which is preliminary data.</text>
</comment>
<dbReference type="PANTHER" id="PTHR36761:SF2">
    <property type="entry name" value="ORF03 PROTEIN"/>
    <property type="match status" value="1"/>
</dbReference>